<keyword evidence="9" id="KW-1185">Reference proteome</keyword>
<dbReference type="PANTHER" id="PTHR12677">
    <property type="entry name" value="GOLGI APPARATUS MEMBRANE PROTEIN TVP38-RELATED"/>
    <property type="match status" value="1"/>
</dbReference>
<evidence type="ECO:0000256" key="1">
    <source>
        <dbReference type="ARBA" id="ARBA00004651"/>
    </source>
</evidence>
<feature type="transmembrane region" description="Helical" evidence="6">
    <location>
        <begin position="195"/>
        <end position="217"/>
    </location>
</feature>
<evidence type="ECO:0000256" key="4">
    <source>
        <dbReference type="ARBA" id="ARBA00022989"/>
    </source>
</evidence>
<dbReference type="Pfam" id="PF09335">
    <property type="entry name" value="VTT_dom"/>
    <property type="match status" value="1"/>
</dbReference>
<dbReference type="Proteomes" id="UP000247565">
    <property type="component" value="Unassembled WGS sequence"/>
</dbReference>
<evidence type="ECO:0000259" key="7">
    <source>
        <dbReference type="Pfam" id="PF09335"/>
    </source>
</evidence>
<comment type="similarity">
    <text evidence="6">Belongs to the TVP38/TMEM64 family.</text>
</comment>
<evidence type="ECO:0000313" key="9">
    <source>
        <dbReference type="Proteomes" id="UP000247565"/>
    </source>
</evidence>
<evidence type="ECO:0000256" key="3">
    <source>
        <dbReference type="ARBA" id="ARBA00022692"/>
    </source>
</evidence>
<sequence>MKRNKNLTQYKTLIGQVIKPLCMVFGIVIVLLLARYFHGFDLFLNDHTLLRRGIKGPLIFLSIAIIMCMVGFPRQLVCLTAGVVYGFWLGIFYATIATVIGALLAYNWARWLGREWGKKYLSHAKLKKIHHFIQTNPFHTVLICRLMPVGSSVLLNTMAGIVGISVMPFICATFLGSFPQTVVFVLLGGGIRIGHFGQITLSLLLLTVSILAGLILMKRSFNKKDDLLLPE</sequence>
<keyword evidence="4 6" id="KW-1133">Transmembrane helix</keyword>
<dbReference type="RefSeq" id="WP_110439265.1">
    <property type="nucleotide sequence ID" value="NZ_CP046393.1"/>
</dbReference>
<feature type="domain" description="VTT" evidence="7">
    <location>
        <begin position="72"/>
        <end position="188"/>
    </location>
</feature>
<protein>
    <recommendedName>
        <fullName evidence="6">TVP38/TMEM64 family membrane protein</fullName>
    </recommendedName>
</protein>
<evidence type="ECO:0000256" key="2">
    <source>
        <dbReference type="ARBA" id="ARBA00022475"/>
    </source>
</evidence>
<evidence type="ECO:0000256" key="5">
    <source>
        <dbReference type="ARBA" id="ARBA00023136"/>
    </source>
</evidence>
<comment type="caution">
    <text evidence="8">The sequence shown here is derived from an EMBL/GenBank/DDBJ whole genome shotgun (WGS) entry which is preliminary data.</text>
</comment>
<reference evidence="8 9" key="1">
    <citation type="submission" date="2018-05" db="EMBL/GenBank/DDBJ databases">
        <title>Reference genomes for bee gut microbiota database.</title>
        <authorList>
            <person name="Ellegaard K.M."/>
        </authorList>
    </citation>
    <scope>NUCLEOTIDE SEQUENCE [LARGE SCALE GENOMIC DNA]</scope>
    <source>
        <strain evidence="8 9">ESL0284</strain>
    </source>
</reference>
<feature type="transmembrane region" description="Helical" evidence="6">
    <location>
        <begin position="58"/>
        <end position="77"/>
    </location>
</feature>
<dbReference type="InterPro" id="IPR015414">
    <property type="entry name" value="TMEM64"/>
</dbReference>
<gene>
    <name evidence="8" type="ORF">DK869_06865</name>
</gene>
<dbReference type="InterPro" id="IPR032816">
    <property type="entry name" value="VTT_dom"/>
</dbReference>
<keyword evidence="3 6" id="KW-0812">Transmembrane</keyword>
<name>A0A318NC07_9PROT</name>
<dbReference type="GO" id="GO:0005886">
    <property type="term" value="C:plasma membrane"/>
    <property type="evidence" value="ECO:0007669"/>
    <property type="project" value="UniProtKB-SubCell"/>
</dbReference>
<comment type="subcellular location">
    <subcellularLocation>
        <location evidence="1 6">Cell membrane</location>
        <topology evidence="1 6">Multi-pass membrane protein</topology>
    </subcellularLocation>
</comment>
<evidence type="ECO:0000256" key="6">
    <source>
        <dbReference type="RuleBase" id="RU366058"/>
    </source>
</evidence>
<dbReference type="EMBL" id="QGLT01000003">
    <property type="protein sequence ID" value="PXZ00342.1"/>
    <property type="molecule type" value="Genomic_DNA"/>
</dbReference>
<keyword evidence="5 6" id="KW-0472">Membrane</keyword>
<evidence type="ECO:0000313" key="8">
    <source>
        <dbReference type="EMBL" id="PXZ00342.1"/>
    </source>
</evidence>
<feature type="transmembrane region" description="Helical" evidence="6">
    <location>
        <begin position="153"/>
        <end position="175"/>
    </location>
</feature>
<proteinExistence type="inferred from homology"/>
<feature type="transmembrane region" description="Helical" evidence="6">
    <location>
        <begin position="17"/>
        <end position="37"/>
    </location>
</feature>
<organism evidence="8 9">
    <name type="scientific">Commensalibacter melissae</name>
    <dbReference type="NCBI Taxonomy" id="2070537"/>
    <lineage>
        <taxon>Bacteria</taxon>
        <taxon>Pseudomonadati</taxon>
        <taxon>Pseudomonadota</taxon>
        <taxon>Alphaproteobacteria</taxon>
        <taxon>Acetobacterales</taxon>
        <taxon>Acetobacteraceae</taxon>
    </lineage>
</organism>
<dbReference type="OrthoDB" id="7348996at2"/>
<dbReference type="PANTHER" id="PTHR12677:SF59">
    <property type="entry name" value="GOLGI APPARATUS MEMBRANE PROTEIN TVP38-RELATED"/>
    <property type="match status" value="1"/>
</dbReference>
<accession>A0A318NC07</accession>
<keyword evidence="2 6" id="KW-1003">Cell membrane</keyword>
<feature type="transmembrane region" description="Helical" evidence="6">
    <location>
        <begin position="83"/>
        <end position="109"/>
    </location>
</feature>
<dbReference type="AlphaFoldDB" id="A0A318NC07"/>